<evidence type="ECO:0000256" key="1">
    <source>
        <dbReference type="ARBA" id="ARBA00004191"/>
    </source>
</evidence>
<proteinExistence type="inferred from homology"/>
<name>A0ABS1MHQ6_9NOCA</name>
<protein>
    <recommendedName>
        <fullName evidence="4">3-oxoacyl-[acyl-carrier-protein] reductase MabA</fullName>
    </recommendedName>
</protein>
<evidence type="ECO:0000313" key="7">
    <source>
        <dbReference type="Proteomes" id="UP000602198"/>
    </source>
</evidence>
<comment type="similarity">
    <text evidence="2">Belongs to the short-chain dehydrogenases/reductases (SDR) family.</text>
</comment>
<dbReference type="SUPFAM" id="SSF51735">
    <property type="entry name" value="NAD(P)-binding Rossmann-fold domains"/>
    <property type="match status" value="1"/>
</dbReference>
<sequence length="266" mass="27099">MSDNPTALPQLLDLSGRVALVTGAGRGVGAATARFLAAQGAAVAVNDYFAERARAVAAEIEAVGGAAVAVGADIGDPVQVADVVDTVARTLGPVAILVNNAGNAGPEPVPQQPFWQSGPAQWEPYLTVNLLGVMVCCRAVIPGMIEARHGRLITVISDAGRVGQAGLEVYSAAKAGAAGLMRGLARSLGRFDITANSVALGMTRTPAMDEVLDDDARVEKILAGYPIRRVGEPADAAAVISFLASPAAGWITGQTYPVNGGFSVTQ</sequence>
<dbReference type="PROSITE" id="PS00061">
    <property type="entry name" value="ADH_SHORT"/>
    <property type="match status" value="1"/>
</dbReference>
<dbReference type="InterPro" id="IPR020904">
    <property type="entry name" value="Sc_DH/Rdtase_CS"/>
</dbReference>
<dbReference type="EMBL" id="JAERRJ010000026">
    <property type="protein sequence ID" value="MBL1080195.1"/>
    <property type="molecule type" value="Genomic_DNA"/>
</dbReference>
<evidence type="ECO:0000256" key="3">
    <source>
        <dbReference type="ARBA" id="ARBA00022512"/>
    </source>
</evidence>
<dbReference type="InterPro" id="IPR050259">
    <property type="entry name" value="SDR"/>
</dbReference>
<organism evidence="6 7">
    <name type="scientific">Nocardia acididurans</name>
    <dbReference type="NCBI Taxonomy" id="2802282"/>
    <lineage>
        <taxon>Bacteria</taxon>
        <taxon>Bacillati</taxon>
        <taxon>Actinomycetota</taxon>
        <taxon>Actinomycetes</taxon>
        <taxon>Mycobacteriales</taxon>
        <taxon>Nocardiaceae</taxon>
        <taxon>Nocardia</taxon>
    </lineage>
</organism>
<reference evidence="6 7" key="1">
    <citation type="submission" date="2021-01" db="EMBL/GenBank/DDBJ databases">
        <title>WGS of actinomycetes isolated from Thailand.</title>
        <authorList>
            <person name="Thawai C."/>
        </authorList>
    </citation>
    <scope>NUCLEOTIDE SEQUENCE [LARGE SCALE GENOMIC DNA]</scope>
    <source>
        <strain evidence="6 7">LPG 2</strain>
    </source>
</reference>
<dbReference type="PRINTS" id="PR00080">
    <property type="entry name" value="SDRFAMILY"/>
</dbReference>
<dbReference type="InterPro" id="IPR002347">
    <property type="entry name" value="SDR_fam"/>
</dbReference>
<dbReference type="PANTHER" id="PTHR42879:SF2">
    <property type="entry name" value="3-OXOACYL-[ACYL-CARRIER-PROTEIN] REDUCTASE FABG"/>
    <property type="match status" value="1"/>
</dbReference>
<dbReference type="PRINTS" id="PR00081">
    <property type="entry name" value="GDHRDH"/>
</dbReference>
<evidence type="ECO:0000256" key="5">
    <source>
        <dbReference type="ARBA" id="ARBA00047400"/>
    </source>
</evidence>
<dbReference type="RefSeq" id="WP_201958500.1">
    <property type="nucleotide sequence ID" value="NZ_JAERRJ010000026.1"/>
</dbReference>
<keyword evidence="3" id="KW-0134">Cell wall</keyword>
<dbReference type="Gene3D" id="3.40.50.720">
    <property type="entry name" value="NAD(P)-binding Rossmann-like Domain"/>
    <property type="match status" value="1"/>
</dbReference>
<comment type="caution">
    <text evidence="6">The sequence shown here is derived from an EMBL/GenBank/DDBJ whole genome shotgun (WGS) entry which is preliminary data.</text>
</comment>
<dbReference type="InterPro" id="IPR036291">
    <property type="entry name" value="NAD(P)-bd_dom_sf"/>
</dbReference>
<keyword evidence="3" id="KW-0964">Secreted</keyword>
<gene>
    <name evidence="6" type="ORF">JK358_37955</name>
</gene>
<evidence type="ECO:0000313" key="6">
    <source>
        <dbReference type="EMBL" id="MBL1080195.1"/>
    </source>
</evidence>
<dbReference type="PANTHER" id="PTHR42879">
    <property type="entry name" value="3-OXOACYL-(ACYL-CARRIER-PROTEIN) REDUCTASE"/>
    <property type="match status" value="1"/>
</dbReference>
<comment type="subcellular location">
    <subcellularLocation>
        <location evidence="1">Secreted</location>
        <location evidence="1">Cell wall</location>
    </subcellularLocation>
</comment>
<comment type="catalytic activity">
    <reaction evidence="5">
        <text>a (3R)-hydroxyacyl-[ACP] + NADP(+) = a 3-oxoacyl-[ACP] + NADPH + H(+)</text>
        <dbReference type="Rhea" id="RHEA:17397"/>
        <dbReference type="Rhea" id="RHEA-COMP:9916"/>
        <dbReference type="Rhea" id="RHEA-COMP:9945"/>
        <dbReference type="ChEBI" id="CHEBI:15378"/>
        <dbReference type="ChEBI" id="CHEBI:57783"/>
        <dbReference type="ChEBI" id="CHEBI:58349"/>
        <dbReference type="ChEBI" id="CHEBI:78776"/>
        <dbReference type="ChEBI" id="CHEBI:78827"/>
        <dbReference type="EC" id="1.1.1.100"/>
    </reaction>
    <physiologicalReaction direction="right-to-left" evidence="5">
        <dbReference type="Rhea" id="RHEA:17399"/>
    </physiologicalReaction>
</comment>
<accession>A0ABS1MHQ6</accession>
<dbReference type="Proteomes" id="UP000602198">
    <property type="component" value="Unassembled WGS sequence"/>
</dbReference>
<dbReference type="Pfam" id="PF13561">
    <property type="entry name" value="adh_short_C2"/>
    <property type="match status" value="1"/>
</dbReference>
<evidence type="ECO:0000256" key="4">
    <source>
        <dbReference type="ARBA" id="ARBA00040781"/>
    </source>
</evidence>
<keyword evidence="7" id="KW-1185">Reference proteome</keyword>
<evidence type="ECO:0000256" key="2">
    <source>
        <dbReference type="ARBA" id="ARBA00006484"/>
    </source>
</evidence>